<accession>A0A258D017</accession>
<evidence type="ECO:0000256" key="3">
    <source>
        <dbReference type="PIRSR" id="PIRSR618191-1"/>
    </source>
</evidence>
<gene>
    <name evidence="6" type="ORF">B7Z12_14810</name>
</gene>
<feature type="active site" description="Proton acceptor; via imino nitrogen" evidence="3">
    <location>
        <position position="2"/>
    </location>
</feature>
<evidence type="ECO:0000313" key="7">
    <source>
        <dbReference type="Proteomes" id="UP000215616"/>
    </source>
</evidence>
<dbReference type="Pfam" id="PF01361">
    <property type="entry name" value="Tautomerase"/>
    <property type="match status" value="1"/>
</dbReference>
<dbReference type="InterPro" id="IPR014347">
    <property type="entry name" value="Tautomerase/MIF_sf"/>
</dbReference>
<comment type="similarity">
    <text evidence="1 4">Belongs to the 4-oxalocrotonate tautomerase family.</text>
</comment>
<name>A0A258D017_CAUVI</name>
<evidence type="ECO:0000256" key="2">
    <source>
        <dbReference type="ARBA" id="ARBA00023235"/>
    </source>
</evidence>
<sequence length="71" mass="7702">MPYVNIQVTREGVTAEQKARLIEGVTTLLSAVLGKDPNTTFVVIEEVALENWGVGGLPVETYRAQKRAATT</sequence>
<dbReference type="SUPFAM" id="SSF55331">
    <property type="entry name" value="Tautomerase/MIF"/>
    <property type="match status" value="1"/>
</dbReference>
<feature type="domain" description="4-oxalocrotonate tautomerase-like" evidence="5">
    <location>
        <begin position="2"/>
        <end position="61"/>
    </location>
</feature>
<proteinExistence type="inferred from homology"/>
<evidence type="ECO:0000313" key="6">
    <source>
        <dbReference type="EMBL" id="OYX01088.1"/>
    </source>
</evidence>
<dbReference type="EMBL" id="NCDQ01000267">
    <property type="protein sequence ID" value="OYX01088.1"/>
    <property type="molecule type" value="Genomic_DNA"/>
</dbReference>
<dbReference type="EC" id="5.3.2.-" evidence="4"/>
<dbReference type="PANTHER" id="PTHR35530">
    <property type="entry name" value="TAUTOMERASE-RELATED"/>
    <property type="match status" value="1"/>
</dbReference>
<dbReference type="InterPro" id="IPR018191">
    <property type="entry name" value="4-OT"/>
</dbReference>
<reference evidence="6 7" key="1">
    <citation type="submission" date="2017-03" db="EMBL/GenBank/DDBJ databases">
        <title>Lifting the veil on microbial sulfur biogeochemistry in mining wastewaters.</title>
        <authorList>
            <person name="Kantor R.S."/>
            <person name="Colenbrander Nelson T."/>
            <person name="Marshall S."/>
            <person name="Bennett D."/>
            <person name="Apte S."/>
            <person name="Camacho D."/>
            <person name="Thomas B.C."/>
            <person name="Warren L.A."/>
            <person name="Banfield J.F."/>
        </authorList>
    </citation>
    <scope>NUCLEOTIDE SEQUENCE [LARGE SCALE GENOMIC DNA]</scope>
    <source>
        <strain evidence="6">32-67-7</strain>
    </source>
</reference>
<dbReference type="PANTHER" id="PTHR35530:SF1">
    <property type="entry name" value="2-HYDROXYMUCONATE TAUTOMERASE"/>
    <property type="match status" value="1"/>
</dbReference>
<dbReference type="GO" id="GO:0016853">
    <property type="term" value="F:isomerase activity"/>
    <property type="evidence" value="ECO:0007669"/>
    <property type="project" value="UniProtKB-UniRule"/>
</dbReference>
<dbReference type="AlphaFoldDB" id="A0A258D017"/>
<protein>
    <recommendedName>
        <fullName evidence="4">Tautomerase</fullName>
        <ecNumber evidence="4">5.3.2.-</ecNumber>
    </recommendedName>
</protein>
<evidence type="ECO:0000259" key="5">
    <source>
        <dbReference type="Pfam" id="PF01361"/>
    </source>
</evidence>
<evidence type="ECO:0000256" key="1">
    <source>
        <dbReference type="ARBA" id="ARBA00006723"/>
    </source>
</evidence>
<dbReference type="InterPro" id="IPR004370">
    <property type="entry name" value="4-OT-like_dom"/>
</dbReference>
<keyword evidence="2 4" id="KW-0413">Isomerase</keyword>
<dbReference type="Gene3D" id="3.30.429.10">
    <property type="entry name" value="Macrophage Migration Inhibitory Factor"/>
    <property type="match status" value="1"/>
</dbReference>
<organism evidence="6 7">
    <name type="scientific">Caulobacter vibrioides</name>
    <name type="common">Caulobacter crescentus</name>
    <dbReference type="NCBI Taxonomy" id="155892"/>
    <lineage>
        <taxon>Bacteria</taxon>
        <taxon>Pseudomonadati</taxon>
        <taxon>Pseudomonadota</taxon>
        <taxon>Alphaproteobacteria</taxon>
        <taxon>Caulobacterales</taxon>
        <taxon>Caulobacteraceae</taxon>
        <taxon>Caulobacter</taxon>
    </lineage>
</organism>
<evidence type="ECO:0000256" key="4">
    <source>
        <dbReference type="RuleBase" id="RU362032"/>
    </source>
</evidence>
<comment type="caution">
    <text evidence="6">The sequence shown here is derived from an EMBL/GenBank/DDBJ whole genome shotgun (WGS) entry which is preliminary data.</text>
</comment>
<dbReference type="Proteomes" id="UP000215616">
    <property type="component" value="Unassembled WGS sequence"/>
</dbReference>
<dbReference type="NCBIfam" id="TIGR00013">
    <property type="entry name" value="taut"/>
    <property type="match status" value="1"/>
</dbReference>